<keyword evidence="2" id="KW-1185">Reference proteome</keyword>
<accession>A0A9K3CRK0</accession>
<dbReference type="AlphaFoldDB" id="A0A9K3CRK0"/>
<evidence type="ECO:0000313" key="1">
    <source>
        <dbReference type="EMBL" id="GIQ81038.1"/>
    </source>
</evidence>
<dbReference type="EMBL" id="BDIP01000292">
    <property type="protein sequence ID" value="GIQ81038.1"/>
    <property type="molecule type" value="Genomic_DNA"/>
</dbReference>
<organism evidence="1 2">
    <name type="scientific">Kipferlia bialata</name>
    <dbReference type="NCBI Taxonomy" id="797122"/>
    <lineage>
        <taxon>Eukaryota</taxon>
        <taxon>Metamonada</taxon>
        <taxon>Carpediemonas-like organisms</taxon>
        <taxon>Kipferlia</taxon>
    </lineage>
</organism>
<name>A0A9K3CRK0_9EUKA</name>
<evidence type="ECO:0000313" key="2">
    <source>
        <dbReference type="Proteomes" id="UP000265618"/>
    </source>
</evidence>
<comment type="caution">
    <text evidence="1">The sequence shown here is derived from an EMBL/GenBank/DDBJ whole genome shotgun (WGS) entry which is preliminary data.</text>
</comment>
<dbReference type="Proteomes" id="UP000265618">
    <property type="component" value="Unassembled WGS sequence"/>
</dbReference>
<gene>
    <name evidence="1" type="ORF">KIPB_001931</name>
</gene>
<sequence length="291" mass="32524">MPEPSAPPSKRAMAPTTLKLPATFGSLNWDHSEYSTPHPTPREGCVTYLIYSREPPALYLMEELAELKAEGVLGADADPNSGEVSALMLHRHFTHTMRIMTCDMVRLGDMTEEGRSELVEISTDTRIGTVEFSQHERPWIRVHVRPTSPKMVEDMEDAVLHNSECECETNIHMGGIDHRETELACLSIPYEKGYLKGRLVVEAGGAPTGSVPKECVFMFSLWCTGYPEMSRNLKAPPIEDKTTKRRAIVVPHTAHWPTKGTLIAKGRMSLENLEMNRVGPTIEMVEVAKVR</sequence>
<reference evidence="1 2" key="1">
    <citation type="journal article" date="2018" name="PLoS ONE">
        <title>The draft genome of Kipferlia bialata reveals reductive genome evolution in fornicate parasites.</title>
        <authorList>
            <person name="Tanifuji G."/>
            <person name="Takabayashi S."/>
            <person name="Kume K."/>
            <person name="Takagi M."/>
            <person name="Nakayama T."/>
            <person name="Kamikawa R."/>
            <person name="Inagaki Y."/>
            <person name="Hashimoto T."/>
        </authorList>
    </citation>
    <scope>NUCLEOTIDE SEQUENCE [LARGE SCALE GENOMIC DNA]</scope>
    <source>
        <strain evidence="1">NY0173</strain>
    </source>
</reference>
<proteinExistence type="predicted"/>
<protein>
    <submittedName>
        <fullName evidence="1">Uncharacterized protein</fullName>
    </submittedName>
</protein>